<feature type="transmembrane region" description="Helical" evidence="1">
    <location>
        <begin position="78"/>
        <end position="97"/>
    </location>
</feature>
<evidence type="ECO:0000313" key="2">
    <source>
        <dbReference type="EMBL" id="TWU61120.1"/>
    </source>
</evidence>
<keyword evidence="1" id="KW-0472">Membrane</keyword>
<feature type="transmembrane region" description="Helical" evidence="1">
    <location>
        <begin position="103"/>
        <end position="126"/>
    </location>
</feature>
<proteinExistence type="predicted"/>
<dbReference type="AlphaFoldDB" id="A0A5C6FK07"/>
<protein>
    <submittedName>
        <fullName evidence="2">Uncharacterized protein</fullName>
    </submittedName>
</protein>
<keyword evidence="1" id="KW-0812">Transmembrane</keyword>
<organism evidence="2 3">
    <name type="scientific">Crateriforma conspicua</name>
    <dbReference type="NCBI Taxonomy" id="2527996"/>
    <lineage>
        <taxon>Bacteria</taxon>
        <taxon>Pseudomonadati</taxon>
        <taxon>Planctomycetota</taxon>
        <taxon>Planctomycetia</taxon>
        <taxon>Planctomycetales</taxon>
        <taxon>Planctomycetaceae</taxon>
        <taxon>Crateriforma</taxon>
    </lineage>
</organism>
<evidence type="ECO:0000313" key="3">
    <source>
        <dbReference type="Proteomes" id="UP000316476"/>
    </source>
</evidence>
<name>A0A5C6FK07_9PLAN</name>
<comment type="caution">
    <text evidence="2">The sequence shown here is derived from an EMBL/GenBank/DDBJ whole genome shotgun (WGS) entry which is preliminary data.</text>
</comment>
<sequence>MDARRVAESWFLKWRIARGDRVIRTVIRNEFRMTENPYSTPTSGTQSLSATGEDYCENPSTLASIAKPTFLAWERMRVVYIVLLGALTLILAGRSLARFRTLFLIAEGAIVANVCYFAGPIVETYVRWLGYDRKWVRWLLFLSGTTLVAILAFATLGSPFLPDQD</sequence>
<reference evidence="2 3" key="1">
    <citation type="submission" date="2019-02" db="EMBL/GenBank/DDBJ databases">
        <title>Deep-cultivation of Planctomycetes and their phenomic and genomic characterization uncovers novel biology.</title>
        <authorList>
            <person name="Wiegand S."/>
            <person name="Jogler M."/>
            <person name="Boedeker C."/>
            <person name="Pinto D."/>
            <person name="Vollmers J."/>
            <person name="Rivas-Marin E."/>
            <person name="Kohn T."/>
            <person name="Peeters S.H."/>
            <person name="Heuer A."/>
            <person name="Rast P."/>
            <person name="Oberbeckmann S."/>
            <person name="Bunk B."/>
            <person name="Jeske O."/>
            <person name="Meyerdierks A."/>
            <person name="Storesund J.E."/>
            <person name="Kallscheuer N."/>
            <person name="Luecker S."/>
            <person name="Lage O.M."/>
            <person name="Pohl T."/>
            <person name="Merkel B.J."/>
            <person name="Hornburger P."/>
            <person name="Mueller R.-W."/>
            <person name="Bruemmer F."/>
            <person name="Labrenz M."/>
            <person name="Spormann A.M."/>
            <person name="Op Den Camp H."/>
            <person name="Overmann J."/>
            <person name="Amann R."/>
            <person name="Jetten M.S.M."/>
            <person name="Mascher T."/>
            <person name="Medema M.H."/>
            <person name="Devos D.P."/>
            <person name="Kaster A.-K."/>
            <person name="Ovreas L."/>
            <person name="Rohde M."/>
            <person name="Galperin M.Y."/>
            <person name="Jogler C."/>
        </authorList>
    </citation>
    <scope>NUCLEOTIDE SEQUENCE [LARGE SCALE GENOMIC DNA]</scope>
    <source>
        <strain evidence="2 3">V7</strain>
    </source>
</reference>
<gene>
    <name evidence="2" type="ORF">V7x_54320</name>
</gene>
<dbReference type="EMBL" id="SJPZ01000003">
    <property type="protein sequence ID" value="TWU61120.1"/>
    <property type="molecule type" value="Genomic_DNA"/>
</dbReference>
<evidence type="ECO:0000256" key="1">
    <source>
        <dbReference type="SAM" id="Phobius"/>
    </source>
</evidence>
<accession>A0A5C6FK07</accession>
<feature type="transmembrane region" description="Helical" evidence="1">
    <location>
        <begin position="138"/>
        <end position="161"/>
    </location>
</feature>
<keyword evidence="1" id="KW-1133">Transmembrane helix</keyword>
<dbReference type="Proteomes" id="UP000316476">
    <property type="component" value="Unassembled WGS sequence"/>
</dbReference>